<dbReference type="SUPFAM" id="SSF54862">
    <property type="entry name" value="4Fe-4S ferredoxins"/>
    <property type="match status" value="1"/>
</dbReference>
<keyword evidence="1" id="KW-0472">Membrane</keyword>
<dbReference type="AlphaFoldDB" id="A0A9K3D6K5"/>
<evidence type="ECO:0000256" key="1">
    <source>
        <dbReference type="SAM" id="Phobius"/>
    </source>
</evidence>
<dbReference type="Gene3D" id="3.30.70.20">
    <property type="match status" value="1"/>
</dbReference>
<keyword evidence="4" id="KW-1185">Reference proteome</keyword>
<keyword evidence="1" id="KW-0812">Transmembrane</keyword>
<sequence>MTVPEGGVAVHDPALCEGCMVCVAACPTGAANARLVNSRLAKGEHIMKAQPYLVSEREPKTLVEAGVLKREWEERGRTLPKAALEAVQVSMPRQKGTVLMFGAVLVALAVVAKVMTRVPASPLFLEG</sequence>
<proteinExistence type="predicted"/>
<feature type="domain" description="4Fe-4S ferredoxin-type" evidence="2">
    <location>
        <begin position="7"/>
        <end position="36"/>
    </location>
</feature>
<accession>A0A9K3D6K5</accession>
<dbReference type="InterPro" id="IPR017896">
    <property type="entry name" value="4Fe4S_Fe-S-bd"/>
</dbReference>
<dbReference type="InterPro" id="IPR017900">
    <property type="entry name" value="4Fe4S_Fe_S_CS"/>
</dbReference>
<gene>
    <name evidence="3" type="ORF">KIPB_012404</name>
</gene>
<evidence type="ECO:0000259" key="2">
    <source>
        <dbReference type="PROSITE" id="PS51379"/>
    </source>
</evidence>
<evidence type="ECO:0000313" key="3">
    <source>
        <dbReference type="EMBL" id="GIQ89821.1"/>
    </source>
</evidence>
<feature type="transmembrane region" description="Helical" evidence="1">
    <location>
        <begin position="98"/>
        <end position="116"/>
    </location>
</feature>
<reference evidence="3 4" key="1">
    <citation type="journal article" date="2018" name="PLoS ONE">
        <title>The draft genome of Kipferlia bialata reveals reductive genome evolution in fornicate parasites.</title>
        <authorList>
            <person name="Tanifuji G."/>
            <person name="Takabayashi S."/>
            <person name="Kume K."/>
            <person name="Takagi M."/>
            <person name="Nakayama T."/>
            <person name="Kamikawa R."/>
            <person name="Inagaki Y."/>
            <person name="Hashimoto T."/>
        </authorList>
    </citation>
    <scope>NUCLEOTIDE SEQUENCE [LARGE SCALE GENOMIC DNA]</scope>
    <source>
        <strain evidence="3">NY0173</strain>
    </source>
</reference>
<protein>
    <recommendedName>
        <fullName evidence="2">4Fe-4S ferredoxin-type domain-containing protein</fullName>
    </recommendedName>
</protein>
<organism evidence="3 4">
    <name type="scientific">Kipferlia bialata</name>
    <dbReference type="NCBI Taxonomy" id="797122"/>
    <lineage>
        <taxon>Eukaryota</taxon>
        <taxon>Metamonada</taxon>
        <taxon>Carpediemonas-like organisms</taxon>
        <taxon>Kipferlia</taxon>
    </lineage>
</organism>
<dbReference type="Pfam" id="PF00037">
    <property type="entry name" value="Fer4"/>
    <property type="match status" value="1"/>
</dbReference>
<dbReference type="PROSITE" id="PS51379">
    <property type="entry name" value="4FE4S_FER_2"/>
    <property type="match status" value="1"/>
</dbReference>
<evidence type="ECO:0000313" key="4">
    <source>
        <dbReference type="Proteomes" id="UP000265618"/>
    </source>
</evidence>
<keyword evidence="1" id="KW-1133">Transmembrane helix</keyword>
<dbReference type="PROSITE" id="PS00198">
    <property type="entry name" value="4FE4S_FER_1"/>
    <property type="match status" value="1"/>
</dbReference>
<dbReference type="EMBL" id="BDIP01005468">
    <property type="protein sequence ID" value="GIQ89821.1"/>
    <property type="molecule type" value="Genomic_DNA"/>
</dbReference>
<name>A0A9K3D6K5_9EUKA</name>
<comment type="caution">
    <text evidence="3">The sequence shown here is derived from an EMBL/GenBank/DDBJ whole genome shotgun (WGS) entry which is preliminary data.</text>
</comment>
<dbReference type="Proteomes" id="UP000265618">
    <property type="component" value="Unassembled WGS sequence"/>
</dbReference>